<reference evidence="2 4" key="1">
    <citation type="journal article" date="2012" name="Nature">
        <title>Algal genomes reveal evolutionary mosaicism and the fate of nucleomorphs.</title>
        <authorList>
            <consortium name="DOE Joint Genome Institute"/>
            <person name="Curtis B.A."/>
            <person name="Tanifuji G."/>
            <person name="Burki F."/>
            <person name="Gruber A."/>
            <person name="Irimia M."/>
            <person name="Maruyama S."/>
            <person name="Arias M.C."/>
            <person name="Ball S.G."/>
            <person name="Gile G.H."/>
            <person name="Hirakawa Y."/>
            <person name="Hopkins J.F."/>
            <person name="Kuo A."/>
            <person name="Rensing S.A."/>
            <person name="Schmutz J."/>
            <person name="Symeonidi A."/>
            <person name="Elias M."/>
            <person name="Eveleigh R.J."/>
            <person name="Herman E.K."/>
            <person name="Klute M.J."/>
            <person name="Nakayama T."/>
            <person name="Obornik M."/>
            <person name="Reyes-Prieto A."/>
            <person name="Armbrust E.V."/>
            <person name="Aves S.J."/>
            <person name="Beiko R.G."/>
            <person name="Coutinho P."/>
            <person name="Dacks J.B."/>
            <person name="Durnford D.G."/>
            <person name="Fast N.M."/>
            <person name="Green B.R."/>
            <person name="Grisdale C.J."/>
            <person name="Hempel F."/>
            <person name="Henrissat B."/>
            <person name="Hoppner M.P."/>
            <person name="Ishida K."/>
            <person name="Kim E."/>
            <person name="Koreny L."/>
            <person name="Kroth P.G."/>
            <person name="Liu Y."/>
            <person name="Malik S.B."/>
            <person name="Maier U.G."/>
            <person name="McRose D."/>
            <person name="Mock T."/>
            <person name="Neilson J.A."/>
            <person name="Onodera N.T."/>
            <person name="Poole A.M."/>
            <person name="Pritham E.J."/>
            <person name="Richards T.A."/>
            <person name="Rocap G."/>
            <person name="Roy S.W."/>
            <person name="Sarai C."/>
            <person name="Schaack S."/>
            <person name="Shirato S."/>
            <person name="Slamovits C.H."/>
            <person name="Spencer D.F."/>
            <person name="Suzuki S."/>
            <person name="Worden A.Z."/>
            <person name="Zauner S."/>
            <person name="Barry K."/>
            <person name="Bell C."/>
            <person name="Bharti A.K."/>
            <person name="Crow J.A."/>
            <person name="Grimwood J."/>
            <person name="Kramer R."/>
            <person name="Lindquist E."/>
            <person name="Lucas S."/>
            <person name="Salamov A."/>
            <person name="McFadden G.I."/>
            <person name="Lane C.E."/>
            <person name="Keeling P.J."/>
            <person name="Gray M.W."/>
            <person name="Grigoriev I.V."/>
            <person name="Archibald J.M."/>
        </authorList>
    </citation>
    <scope>NUCLEOTIDE SEQUENCE</scope>
    <source>
        <strain evidence="2 4">CCMP2712</strain>
    </source>
</reference>
<dbReference type="KEGG" id="gtt:GUITHDRAFT_148241"/>
<dbReference type="HOGENOM" id="CLU_1499035_0_0_1"/>
<proteinExistence type="predicted"/>
<reference evidence="3" key="3">
    <citation type="submission" date="2015-06" db="UniProtKB">
        <authorList>
            <consortium name="EnsemblProtists"/>
        </authorList>
    </citation>
    <scope>IDENTIFICATION</scope>
</reference>
<sequence length="180" mass="19650">MFEKEMRTQTSISAKDLVSFRVQRDIKVCFAVRELKDIVAFCNKTCLNMALKYQNDARCLIFTADKEDLSMTIDFVIAASDLEEDLDATTDSSSRGASQVAPLAHSSRSNFANIQHQREPLLTNDSIVSAATSESVLSHRDPEDDETVSSHHDPERMGVVGGSVTNGTGRAANLALGVEP</sequence>
<dbReference type="EnsemblProtists" id="EKX32999">
    <property type="protein sequence ID" value="EKX32999"/>
    <property type="gene ID" value="GUITHDRAFT_148241"/>
</dbReference>
<feature type="region of interest" description="Disordered" evidence="1">
    <location>
        <begin position="132"/>
        <end position="169"/>
    </location>
</feature>
<organism evidence="2">
    <name type="scientific">Guillardia theta (strain CCMP2712)</name>
    <name type="common">Cryptophyte</name>
    <dbReference type="NCBI Taxonomy" id="905079"/>
    <lineage>
        <taxon>Eukaryota</taxon>
        <taxon>Cryptophyceae</taxon>
        <taxon>Pyrenomonadales</taxon>
        <taxon>Geminigeraceae</taxon>
        <taxon>Guillardia</taxon>
    </lineage>
</organism>
<keyword evidence="4" id="KW-1185">Reference proteome</keyword>
<dbReference type="AlphaFoldDB" id="L1IAQ2"/>
<reference evidence="4" key="2">
    <citation type="submission" date="2012-11" db="EMBL/GenBank/DDBJ databases">
        <authorList>
            <person name="Kuo A."/>
            <person name="Curtis B.A."/>
            <person name="Tanifuji G."/>
            <person name="Burki F."/>
            <person name="Gruber A."/>
            <person name="Irimia M."/>
            <person name="Maruyama S."/>
            <person name="Arias M.C."/>
            <person name="Ball S.G."/>
            <person name="Gile G.H."/>
            <person name="Hirakawa Y."/>
            <person name="Hopkins J.F."/>
            <person name="Rensing S.A."/>
            <person name="Schmutz J."/>
            <person name="Symeonidi A."/>
            <person name="Elias M."/>
            <person name="Eveleigh R.J."/>
            <person name="Herman E.K."/>
            <person name="Klute M.J."/>
            <person name="Nakayama T."/>
            <person name="Obornik M."/>
            <person name="Reyes-Prieto A."/>
            <person name="Armbrust E.V."/>
            <person name="Aves S.J."/>
            <person name="Beiko R.G."/>
            <person name="Coutinho P."/>
            <person name="Dacks J.B."/>
            <person name="Durnford D.G."/>
            <person name="Fast N.M."/>
            <person name="Green B.R."/>
            <person name="Grisdale C."/>
            <person name="Hempe F."/>
            <person name="Henrissat B."/>
            <person name="Hoppner M.P."/>
            <person name="Ishida K.-I."/>
            <person name="Kim E."/>
            <person name="Koreny L."/>
            <person name="Kroth P.G."/>
            <person name="Liu Y."/>
            <person name="Malik S.-B."/>
            <person name="Maier U.G."/>
            <person name="McRose D."/>
            <person name="Mock T."/>
            <person name="Neilson J.A."/>
            <person name="Onodera N.T."/>
            <person name="Poole A.M."/>
            <person name="Pritham E.J."/>
            <person name="Richards T.A."/>
            <person name="Rocap G."/>
            <person name="Roy S.W."/>
            <person name="Sarai C."/>
            <person name="Schaack S."/>
            <person name="Shirato S."/>
            <person name="Slamovits C.H."/>
            <person name="Spencer D.F."/>
            <person name="Suzuki S."/>
            <person name="Worden A.Z."/>
            <person name="Zauner S."/>
            <person name="Barry K."/>
            <person name="Bell C."/>
            <person name="Bharti A.K."/>
            <person name="Crow J.A."/>
            <person name="Grimwood J."/>
            <person name="Kramer R."/>
            <person name="Lindquist E."/>
            <person name="Lucas S."/>
            <person name="Salamov A."/>
            <person name="McFadden G.I."/>
            <person name="Lane C.E."/>
            <person name="Keeling P.J."/>
            <person name="Gray M.W."/>
            <person name="Grigoriev I.V."/>
            <person name="Archibald J.M."/>
        </authorList>
    </citation>
    <scope>NUCLEOTIDE SEQUENCE</scope>
    <source>
        <strain evidence="4">CCMP2712</strain>
    </source>
</reference>
<feature type="compositionally biased region" description="Basic and acidic residues" evidence="1">
    <location>
        <begin position="137"/>
        <end position="156"/>
    </location>
</feature>
<dbReference type="InterPro" id="IPR007268">
    <property type="entry name" value="Rad9/Ddc1"/>
</dbReference>
<dbReference type="Pfam" id="PF04139">
    <property type="entry name" value="Rad9"/>
    <property type="match status" value="1"/>
</dbReference>
<evidence type="ECO:0000313" key="2">
    <source>
        <dbReference type="EMBL" id="EKX32999.1"/>
    </source>
</evidence>
<protein>
    <submittedName>
        <fullName evidence="2 3">Uncharacterized protein</fullName>
    </submittedName>
</protein>
<dbReference type="Gene3D" id="3.70.10.10">
    <property type="match status" value="1"/>
</dbReference>
<gene>
    <name evidence="2" type="ORF">GUITHDRAFT_148241</name>
</gene>
<dbReference type="EMBL" id="JH993161">
    <property type="protein sequence ID" value="EKX32999.1"/>
    <property type="molecule type" value="Genomic_DNA"/>
</dbReference>
<dbReference type="GO" id="GO:0000077">
    <property type="term" value="P:DNA damage checkpoint signaling"/>
    <property type="evidence" value="ECO:0007669"/>
    <property type="project" value="InterPro"/>
</dbReference>
<name>L1IAQ2_GUITC</name>
<evidence type="ECO:0000256" key="1">
    <source>
        <dbReference type="SAM" id="MobiDB-lite"/>
    </source>
</evidence>
<accession>L1IAQ2</accession>
<dbReference type="GeneID" id="17289733"/>
<dbReference type="RefSeq" id="XP_005819979.1">
    <property type="nucleotide sequence ID" value="XM_005819922.1"/>
</dbReference>
<evidence type="ECO:0000313" key="4">
    <source>
        <dbReference type="Proteomes" id="UP000011087"/>
    </source>
</evidence>
<evidence type="ECO:0000313" key="3">
    <source>
        <dbReference type="EnsemblProtists" id="EKX32999"/>
    </source>
</evidence>
<dbReference type="GO" id="GO:0030896">
    <property type="term" value="C:checkpoint clamp complex"/>
    <property type="evidence" value="ECO:0007669"/>
    <property type="project" value="InterPro"/>
</dbReference>
<dbReference type="PaxDb" id="55529-EKX32999"/>
<dbReference type="Proteomes" id="UP000011087">
    <property type="component" value="Unassembled WGS sequence"/>
</dbReference>